<dbReference type="GeneID" id="92033599"/>
<dbReference type="RefSeq" id="XP_066653517.1">
    <property type="nucleotide sequence ID" value="XM_066800693.1"/>
</dbReference>
<keyword evidence="2" id="KW-1185">Reference proteome</keyword>
<reference evidence="1 2" key="1">
    <citation type="submission" date="2024-04" db="EMBL/GenBank/DDBJ databases">
        <title>Phyllosticta paracitricarpa is synonymous to the EU quarantine fungus P. citricarpa based on phylogenomic analyses.</title>
        <authorList>
            <consortium name="Lawrence Berkeley National Laboratory"/>
            <person name="Van ingen-buijs V.A."/>
            <person name="Van westerhoven A.C."/>
            <person name="Haridas S."/>
            <person name="Skiadas P."/>
            <person name="Martin F."/>
            <person name="Groenewald J.Z."/>
            <person name="Crous P.W."/>
            <person name="Seidl M.F."/>
        </authorList>
    </citation>
    <scope>NUCLEOTIDE SEQUENCE [LARGE SCALE GENOMIC DNA]</scope>
    <source>
        <strain evidence="1 2">CPC 17464</strain>
    </source>
</reference>
<evidence type="ECO:0000313" key="1">
    <source>
        <dbReference type="EMBL" id="KAK7534792.1"/>
    </source>
</evidence>
<protein>
    <submittedName>
        <fullName evidence="1">Uncharacterized protein</fullName>
    </submittedName>
</protein>
<comment type="caution">
    <text evidence="1">The sequence shown here is derived from an EMBL/GenBank/DDBJ whole genome shotgun (WGS) entry which is preliminary data.</text>
</comment>
<evidence type="ECO:0000313" key="2">
    <source>
        <dbReference type="Proteomes" id="UP001360953"/>
    </source>
</evidence>
<gene>
    <name evidence="1" type="ORF">J3D65DRAFT_628997</name>
</gene>
<sequence length="150" mass="16853">MPSSSSWSSCCLISSRLSACPTQRVVCLAPRGQAYCVERFPFLSRRPSPHLVSSRLVSIGIIAQSVRRSVPLHRRSVDGHLRPWLGDHRAGMATCMSRCVSHRGGLDLVRRRRVLSSRFGRRVHLSMGAWDRALLAAKATREAMCETRLW</sequence>
<proteinExistence type="predicted"/>
<dbReference type="EMBL" id="JBBPEH010000008">
    <property type="protein sequence ID" value="KAK7534792.1"/>
    <property type="molecule type" value="Genomic_DNA"/>
</dbReference>
<organism evidence="1 2">
    <name type="scientific">Phyllosticta citribraziliensis</name>
    <dbReference type="NCBI Taxonomy" id="989973"/>
    <lineage>
        <taxon>Eukaryota</taxon>
        <taxon>Fungi</taxon>
        <taxon>Dikarya</taxon>
        <taxon>Ascomycota</taxon>
        <taxon>Pezizomycotina</taxon>
        <taxon>Dothideomycetes</taxon>
        <taxon>Dothideomycetes incertae sedis</taxon>
        <taxon>Botryosphaeriales</taxon>
        <taxon>Phyllostictaceae</taxon>
        <taxon>Phyllosticta</taxon>
    </lineage>
</organism>
<name>A0ABR1LHU1_9PEZI</name>
<dbReference type="Proteomes" id="UP001360953">
    <property type="component" value="Unassembled WGS sequence"/>
</dbReference>
<accession>A0ABR1LHU1</accession>